<protein>
    <submittedName>
        <fullName evidence="9">Carbohydrate ABC transporter permease</fullName>
    </submittedName>
</protein>
<dbReference type="RefSeq" id="WP_142625033.1">
    <property type="nucleotide sequence ID" value="NZ_VIRM01000079.1"/>
</dbReference>
<feature type="transmembrane region" description="Helical" evidence="7">
    <location>
        <begin position="189"/>
        <end position="214"/>
    </location>
</feature>
<keyword evidence="6 7" id="KW-0472">Membrane</keyword>
<dbReference type="PANTHER" id="PTHR43744:SF9">
    <property type="entry name" value="POLYGALACTURONAN_RHAMNOGALACTURONAN TRANSPORT SYSTEM PERMEASE PROTEIN YTCP"/>
    <property type="match status" value="1"/>
</dbReference>
<dbReference type="SUPFAM" id="SSF161098">
    <property type="entry name" value="MetI-like"/>
    <property type="match status" value="1"/>
</dbReference>
<keyword evidence="2 7" id="KW-0813">Transport</keyword>
<dbReference type="GO" id="GO:0005886">
    <property type="term" value="C:plasma membrane"/>
    <property type="evidence" value="ECO:0007669"/>
    <property type="project" value="UniProtKB-SubCell"/>
</dbReference>
<evidence type="ECO:0000256" key="5">
    <source>
        <dbReference type="ARBA" id="ARBA00022989"/>
    </source>
</evidence>
<evidence type="ECO:0000256" key="2">
    <source>
        <dbReference type="ARBA" id="ARBA00022448"/>
    </source>
</evidence>
<comment type="caution">
    <text evidence="9">The sequence shown here is derived from an EMBL/GenBank/DDBJ whole genome shotgun (WGS) entry which is preliminary data.</text>
</comment>
<dbReference type="Gene3D" id="1.10.3720.10">
    <property type="entry name" value="MetI-like"/>
    <property type="match status" value="1"/>
</dbReference>
<dbReference type="InterPro" id="IPR035906">
    <property type="entry name" value="MetI-like_sf"/>
</dbReference>
<evidence type="ECO:0000313" key="10">
    <source>
        <dbReference type="Proteomes" id="UP000316541"/>
    </source>
</evidence>
<dbReference type="InterPro" id="IPR000515">
    <property type="entry name" value="MetI-like"/>
</dbReference>
<keyword evidence="3" id="KW-1003">Cell membrane</keyword>
<evidence type="ECO:0000256" key="1">
    <source>
        <dbReference type="ARBA" id="ARBA00004651"/>
    </source>
</evidence>
<feature type="transmembrane region" description="Helical" evidence="7">
    <location>
        <begin position="147"/>
        <end position="168"/>
    </location>
</feature>
<comment type="similarity">
    <text evidence="7">Belongs to the binding-protein-dependent transport system permease family.</text>
</comment>
<gene>
    <name evidence="9" type="ORF">FLX08_37610</name>
</gene>
<feature type="transmembrane region" description="Helical" evidence="7">
    <location>
        <begin position="16"/>
        <end position="38"/>
    </location>
</feature>
<dbReference type="Proteomes" id="UP000316541">
    <property type="component" value="Unassembled WGS sequence"/>
</dbReference>
<feature type="domain" description="ABC transmembrane type-1" evidence="8">
    <location>
        <begin position="81"/>
        <end position="282"/>
    </location>
</feature>
<dbReference type="GO" id="GO:0055085">
    <property type="term" value="P:transmembrane transport"/>
    <property type="evidence" value="ECO:0007669"/>
    <property type="project" value="InterPro"/>
</dbReference>
<dbReference type="AlphaFoldDB" id="A0A544Y2J4"/>
<keyword evidence="4 7" id="KW-0812">Transmembrane</keyword>
<feature type="transmembrane region" description="Helical" evidence="7">
    <location>
        <begin position="116"/>
        <end position="135"/>
    </location>
</feature>
<dbReference type="PANTHER" id="PTHR43744">
    <property type="entry name" value="ABC TRANSPORTER PERMEASE PROTEIN MG189-RELATED-RELATED"/>
    <property type="match status" value="1"/>
</dbReference>
<organism evidence="9 10">
    <name type="scientific">Microbispora hainanensis</name>
    <dbReference type="NCBI Taxonomy" id="568844"/>
    <lineage>
        <taxon>Bacteria</taxon>
        <taxon>Bacillati</taxon>
        <taxon>Actinomycetota</taxon>
        <taxon>Actinomycetes</taxon>
        <taxon>Streptosporangiales</taxon>
        <taxon>Streptosporangiaceae</taxon>
        <taxon>Microbispora</taxon>
    </lineage>
</organism>
<evidence type="ECO:0000259" key="8">
    <source>
        <dbReference type="PROSITE" id="PS50928"/>
    </source>
</evidence>
<feature type="transmembrane region" description="Helical" evidence="7">
    <location>
        <begin position="263"/>
        <end position="282"/>
    </location>
</feature>
<comment type="subcellular location">
    <subcellularLocation>
        <location evidence="1 7">Cell membrane</location>
        <topology evidence="1 7">Multi-pass membrane protein</topology>
    </subcellularLocation>
</comment>
<name>A0A544Y2J4_9ACTN</name>
<dbReference type="CDD" id="cd06261">
    <property type="entry name" value="TM_PBP2"/>
    <property type="match status" value="1"/>
</dbReference>
<keyword evidence="5 7" id="KW-1133">Transmembrane helix</keyword>
<proteinExistence type="inferred from homology"/>
<evidence type="ECO:0000256" key="7">
    <source>
        <dbReference type="RuleBase" id="RU363032"/>
    </source>
</evidence>
<dbReference type="PROSITE" id="PS50928">
    <property type="entry name" value="ABC_TM1"/>
    <property type="match status" value="1"/>
</dbReference>
<feature type="transmembrane region" description="Helical" evidence="7">
    <location>
        <begin position="81"/>
        <end position="104"/>
    </location>
</feature>
<dbReference type="EMBL" id="VIRM01000079">
    <property type="protein sequence ID" value="TQS10965.1"/>
    <property type="molecule type" value="Genomic_DNA"/>
</dbReference>
<reference evidence="9 10" key="1">
    <citation type="submission" date="2019-07" db="EMBL/GenBank/DDBJ databases">
        <title>Microbispora hainanensis DSM 45428.</title>
        <authorList>
            <person name="Thawai C."/>
        </authorList>
    </citation>
    <scope>NUCLEOTIDE SEQUENCE [LARGE SCALE GENOMIC DNA]</scope>
    <source>
        <strain evidence="9 10">DSM 45428</strain>
    </source>
</reference>
<evidence type="ECO:0000256" key="3">
    <source>
        <dbReference type="ARBA" id="ARBA00022475"/>
    </source>
</evidence>
<dbReference type="Pfam" id="PF00528">
    <property type="entry name" value="BPD_transp_1"/>
    <property type="match status" value="1"/>
</dbReference>
<evidence type="ECO:0000256" key="6">
    <source>
        <dbReference type="ARBA" id="ARBA00023136"/>
    </source>
</evidence>
<accession>A0A544Y2J4</accession>
<evidence type="ECO:0000313" key="9">
    <source>
        <dbReference type="EMBL" id="TQS10965.1"/>
    </source>
</evidence>
<evidence type="ECO:0000256" key="4">
    <source>
        <dbReference type="ARBA" id="ARBA00022692"/>
    </source>
</evidence>
<sequence length="297" mass="32143">MSHPGRPVWLGKPKPVALALKALALVLISAVVIFPFLVVVSTSLATKQEIDANGGYVVWPTQISFDAYHQIFNGTQVARSIVISVGVTAVGTAFSLFCTVLAAYGLSRRGSLFQRGLLSFVLLTLLFGPGMIPVYLMVKQLGMLNTYWSLIIPGAVSAFNIVIVRGFIQGIPKELFDAARMDGAGEWRILWSVVLPLSKAVIAVVGLFLAVGYWNNYFSPLLYLNDTQMWPLQLVMRTFVLQNNVTSNAAAIPGYVAPPAQSVQMALVAIATLPILLVYPFLTKHMSKGMLTGAIKG</sequence>